<sequence length="151" mass="16384">MPAWVSPKERTTWVISSRKALLYGIRTALLAGAVMGSLAFFAGDLLASLFSGDSQVIACAHDYLKAYAIDCLLTAVLFCFVGYFNGFGKTIFVMVQGVIGAFFVRIPAVFLIQRLEGATLFHIGLATPLSSLVQIALCLLLFLREGKKPIM</sequence>
<accession>A0A9D0Z0P6</accession>
<dbReference type="PANTHER" id="PTHR43298:SF2">
    <property type="entry name" value="FMN_FAD EXPORTER YEEO-RELATED"/>
    <property type="match status" value="1"/>
</dbReference>
<dbReference type="Pfam" id="PF01554">
    <property type="entry name" value="MatE"/>
    <property type="match status" value="1"/>
</dbReference>
<keyword evidence="6" id="KW-0472">Membrane</keyword>
<dbReference type="InterPro" id="IPR050222">
    <property type="entry name" value="MATE_MdtK"/>
</dbReference>
<evidence type="ECO:0000313" key="8">
    <source>
        <dbReference type="Proteomes" id="UP000886796"/>
    </source>
</evidence>
<evidence type="ECO:0000313" key="7">
    <source>
        <dbReference type="EMBL" id="HIQ67151.1"/>
    </source>
</evidence>
<keyword evidence="6" id="KW-1133">Transmembrane helix</keyword>
<comment type="function">
    <text evidence="1">Multidrug efflux pump.</text>
</comment>
<organism evidence="7 8">
    <name type="scientific">Candidatus Faecousia excrementigallinarum</name>
    <dbReference type="NCBI Taxonomy" id="2840806"/>
    <lineage>
        <taxon>Bacteria</taxon>
        <taxon>Bacillati</taxon>
        <taxon>Bacillota</taxon>
        <taxon>Clostridia</taxon>
        <taxon>Eubacteriales</taxon>
        <taxon>Oscillospiraceae</taxon>
        <taxon>Faecousia</taxon>
    </lineage>
</organism>
<dbReference type="GO" id="GO:0015297">
    <property type="term" value="F:antiporter activity"/>
    <property type="evidence" value="ECO:0007669"/>
    <property type="project" value="InterPro"/>
</dbReference>
<reference evidence="7" key="1">
    <citation type="submission" date="2020-10" db="EMBL/GenBank/DDBJ databases">
        <authorList>
            <person name="Gilroy R."/>
        </authorList>
    </citation>
    <scope>NUCLEOTIDE SEQUENCE</scope>
    <source>
        <strain evidence="7">13361</strain>
    </source>
</reference>
<evidence type="ECO:0000256" key="2">
    <source>
        <dbReference type="ARBA" id="ARBA00010199"/>
    </source>
</evidence>
<dbReference type="InterPro" id="IPR002528">
    <property type="entry name" value="MATE_fam"/>
</dbReference>
<feature type="transmembrane region" description="Helical" evidence="6">
    <location>
        <begin position="20"/>
        <end position="43"/>
    </location>
</feature>
<dbReference type="Proteomes" id="UP000886796">
    <property type="component" value="Unassembled WGS sequence"/>
</dbReference>
<protein>
    <recommendedName>
        <fullName evidence="3">Probable multidrug resistance protein NorM</fullName>
    </recommendedName>
    <alternativeName>
        <fullName evidence="5">Multidrug-efflux transporter</fullName>
    </alternativeName>
</protein>
<dbReference type="AlphaFoldDB" id="A0A9D0Z0P6"/>
<evidence type="ECO:0000256" key="3">
    <source>
        <dbReference type="ARBA" id="ARBA00020268"/>
    </source>
</evidence>
<dbReference type="GO" id="GO:0042910">
    <property type="term" value="F:xenobiotic transmembrane transporter activity"/>
    <property type="evidence" value="ECO:0007669"/>
    <property type="project" value="InterPro"/>
</dbReference>
<name>A0A9D0Z0P6_9FIRM</name>
<evidence type="ECO:0000256" key="1">
    <source>
        <dbReference type="ARBA" id="ARBA00003408"/>
    </source>
</evidence>
<proteinExistence type="inferred from homology"/>
<feature type="transmembrane region" description="Helical" evidence="6">
    <location>
        <begin position="63"/>
        <end position="84"/>
    </location>
</feature>
<evidence type="ECO:0000256" key="6">
    <source>
        <dbReference type="SAM" id="Phobius"/>
    </source>
</evidence>
<dbReference type="PANTHER" id="PTHR43298">
    <property type="entry name" value="MULTIDRUG RESISTANCE PROTEIN NORM-RELATED"/>
    <property type="match status" value="1"/>
</dbReference>
<feature type="transmembrane region" description="Helical" evidence="6">
    <location>
        <begin position="119"/>
        <end position="143"/>
    </location>
</feature>
<keyword evidence="6" id="KW-0812">Transmembrane</keyword>
<dbReference type="GO" id="GO:0005886">
    <property type="term" value="C:plasma membrane"/>
    <property type="evidence" value="ECO:0007669"/>
    <property type="project" value="TreeGrafter"/>
</dbReference>
<evidence type="ECO:0000256" key="5">
    <source>
        <dbReference type="ARBA" id="ARBA00031636"/>
    </source>
</evidence>
<reference evidence="7" key="2">
    <citation type="journal article" date="2021" name="PeerJ">
        <title>Extensive microbial diversity within the chicken gut microbiome revealed by metagenomics and culture.</title>
        <authorList>
            <person name="Gilroy R."/>
            <person name="Ravi A."/>
            <person name="Getino M."/>
            <person name="Pursley I."/>
            <person name="Horton D.L."/>
            <person name="Alikhan N.F."/>
            <person name="Baker D."/>
            <person name="Gharbi K."/>
            <person name="Hall N."/>
            <person name="Watson M."/>
            <person name="Adriaenssens E.M."/>
            <person name="Foster-Nyarko E."/>
            <person name="Jarju S."/>
            <person name="Secka A."/>
            <person name="Antonio M."/>
            <person name="Oren A."/>
            <person name="Chaudhuri R.R."/>
            <person name="La Ragione R."/>
            <person name="Hildebrand F."/>
            <person name="Pallen M.J."/>
        </authorList>
    </citation>
    <scope>NUCLEOTIDE SEQUENCE</scope>
    <source>
        <strain evidence="7">13361</strain>
    </source>
</reference>
<feature type="transmembrane region" description="Helical" evidence="6">
    <location>
        <begin position="91"/>
        <end position="113"/>
    </location>
</feature>
<comment type="caution">
    <text evidence="7">The sequence shown here is derived from an EMBL/GenBank/DDBJ whole genome shotgun (WGS) entry which is preliminary data.</text>
</comment>
<comment type="similarity">
    <text evidence="2">Belongs to the multi antimicrobial extrusion (MATE) (TC 2.A.66.1) family.</text>
</comment>
<keyword evidence="4" id="KW-0813">Transport</keyword>
<dbReference type="EMBL" id="DVFK01000019">
    <property type="protein sequence ID" value="HIQ67151.1"/>
    <property type="molecule type" value="Genomic_DNA"/>
</dbReference>
<evidence type="ECO:0000256" key="4">
    <source>
        <dbReference type="ARBA" id="ARBA00022448"/>
    </source>
</evidence>
<gene>
    <name evidence="7" type="ORF">IAB74_01405</name>
</gene>